<dbReference type="PANTHER" id="PTHR46534">
    <property type="entry name" value="IGGFC_BINDING DOMAIN-CONTAINING PROTEIN"/>
    <property type="match status" value="1"/>
</dbReference>
<dbReference type="Proteomes" id="UP000064967">
    <property type="component" value="Chromosome"/>
</dbReference>
<dbReference type="EMBL" id="CP012333">
    <property type="protein sequence ID" value="AKV00337.1"/>
    <property type="molecule type" value="Genomic_DNA"/>
</dbReference>
<accession>A0A0K1Q3X2</accession>
<name>A0A0K1Q3X2_9BACT</name>
<evidence type="ECO:0000259" key="1">
    <source>
        <dbReference type="Pfam" id="PF17517"/>
    </source>
</evidence>
<gene>
    <name evidence="2" type="ORF">AKJ09_07000</name>
</gene>
<dbReference type="STRING" id="1391654.AKJ09_07000"/>
<organism evidence="2 3">
    <name type="scientific">Labilithrix luteola</name>
    <dbReference type="NCBI Taxonomy" id="1391654"/>
    <lineage>
        <taxon>Bacteria</taxon>
        <taxon>Pseudomonadati</taxon>
        <taxon>Myxococcota</taxon>
        <taxon>Polyangia</taxon>
        <taxon>Polyangiales</taxon>
        <taxon>Labilitrichaceae</taxon>
        <taxon>Labilithrix</taxon>
    </lineage>
</organism>
<dbReference type="PANTHER" id="PTHR46534:SF1">
    <property type="entry name" value="IGGFC-BINDING PROTEIN N-TERMINAL DOMAIN-CONTAINING PROTEIN"/>
    <property type="match status" value="1"/>
</dbReference>
<evidence type="ECO:0000313" key="3">
    <source>
        <dbReference type="Proteomes" id="UP000064967"/>
    </source>
</evidence>
<dbReference type="PROSITE" id="PS51257">
    <property type="entry name" value="PROKAR_LIPOPROTEIN"/>
    <property type="match status" value="1"/>
</dbReference>
<dbReference type="InterPro" id="IPR035234">
    <property type="entry name" value="IgGFc-bd_N"/>
</dbReference>
<reference evidence="2 3" key="1">
    <citation type="submission" date="2015-08" db="EMBL/GenBank/DDBJ databases">
        <authorList>
            <person name="Babu N.S."/>
            <person name="Beckwith C.J."/>
            <person name="Beseler K.G."/>
            <person name="Brison A."/>
            <person name="Carone J.V."/>
            <person name="Caskin T.P."/>
            <person name="Diamond M."/>
            <person name="Durham M.E."/>
            <person name="Foxe J.M."/>
            <person name="Go M."/>
            <person name="Henderson B.A."/>
            <person name="Jones I.B."/>
            <person name="McGettigan J.A."/>
            <person name="Micheletti S.J."/>
            <person name="Nasrallah M.E."/>
            <person name="Ortiz D."/>
            <person name="Piller C.R."/>
            <person name="Privatt S.R."/>
            <person name="Schneider S.L."/>
            <person name="Sharp S."/>
            <person name="Smith T.C."/>
            <person name="Stanton J.D."/>
            <person name="Ullery H.E."/>
            <person name="Wilson R.J."/>
            <person name="Serrano M.G."/>
            <person name="Buck G."/>
            <person name="Lee V."/>
            <person name="Wang Y."/>
            <person name="Carvalho R."/>
            <person name="Voegtly L."/>
            <person name="Shi R."/>
            <person name="Duckworth R."/>
            <person name="Johnson A."/>
            <person name="Loviza R."/>
            <person name="Walstead R."/>
            <person name="Shah Z."/>
            <person name="Kiflezghi M."/>
            <person name="Wade K."/>
            <person name="Ball S.L."/>
            <person name="Bradley K.W."/>
            <person name="Asai D.J."/>
            <person name="Bowman C.A."/>
            <person name="Russell D.A."/>
            <person name="Pope W.H."/>
            <person name="Jacobs-Sera D."/>
            <person name="Hendrix R.W."/>
            <person name="Hatfull G.F."/>
        </authorList>
    </citation>
    <scope>NUCLEOTIDE SEQUENCE [LARGE SCALE GENOMIC DNA]</scope>
    <source>
        <strain evidence="2 3">DSM 27648</strain>
    </source>
</reference>
<protein>
    <recommendedName>
        <fullName evidence="1">IgGFc-binding protein N-terminal domain-containing protein</fullName>
    </recommendedName>
</protein>
<proteinExistence type="predicted"/>
<dbReference type="AlphaFoldDB" id="A0A0K1Q3X2"/>
<sequence length="620" mass="66017">MIVRTEYRSSTAMKNTRLGLLAGIAGLLVVVASCSSSRSNVIDDGLSFETDGESSPDGGCEKRRCSPDLRKVLSACDDSVVRECGPTEGCADGTCVPACESASRSQGSIGCSFWTTPAPAALPSDAKLPGGQRVGGIRMNTSCFAAFIANTWTTPVTLRAEYGAHPLDISKSTYRFTTSAAGTFQFERLDGAIPAGEVAVVFLNQDDRPVLWGDASNQEVVNVHTDCPLGTTAARRGRPSAEVLKSEIYDAFHISTDLPVSAYSIFPYGGAASFTPSATLLLPTSAWGTNYLVVEPFADWASLPSLQVVAHEDDTEVRIRPRVTIEGAPGVGPILPEQIGVFRLGKGQVLELVQNNNLGGSVLETTHPVGVFGGAGLINVPKTREAADTAQQQISPISQWGSSYAAVGHRARGDSGDPGDPTYWQIVGAEDGTVLEYAPFRPVGAPEAVDRAGIVAFTSDRPFSVKSQNPDHPFHLSTYMSGGRAFGGEGDPDFVDMIPVDQFLDHYVFFVDHTYPNSSVTLVRKRGQGGFEDVTLDCAGVLDGWLPLGSNETLEYVRVDLTRDSHPASVNGKECGYGRREASSRAPFSLHVWGTSRYASYGFPGGAGTRPVSSTRIEVR</sequence>
<evidence type="ECO:0000313" key="2">
    <source>
        <dbReference type="EMBL" id="AKV00337.1"/>
    </source>
</evidence>
<dbReference type="Pfam" id="PF17517">
    <property type="entry name" value="IgGFc_binding"/>
    <property type="match status" value="1"/>
</dbReference>
<dbReference type="KEGG" id="llu:AKJ09_07000"/>
<feature type="domain" description="IgGFc-binding protein N-terminal" evidence="1">
    <location>
        <begin position="277"/>
        <end position="594"/>
    </location>
</feature>
<keyword evidence="3" id="KW-1185">Reference proteome</keyword>